<dbReference type="InterPro" id="IPR029069">
    <property type="entry name" value="HotDog_dom_sf"/>
</dbReference>
<sequence length="153" mass="17283">MRTDRRLIGAESEDRMFVVRGECIRRFARAVGDRTPEHVKGETAPPTFATVLRVDVPDICLDGALLLHGAEEYLYERPIRHNDRLWCRSRIVDIRPHRGRLGPATMLVTEHVGCDDLGHRVFTSRSTILISQYVEGSSLDVGSQARRGDARTC</sequence>
<dbReference type="Pfam" id="PF13452">
    <property type="entry name" value="FAS1_DH_region"/>
    <property type="match status" value="1"/>
</dbReference>
<evidence type="ECO:0000313" key="3">
    <source>
        <dbReference type="Proteomes" id="UP001304683"/>
    </source>
</evidence>
<organism evidence="2 3">
    <name type="scientific">Thermaerobacter composti</name>
    <dbReference type="NCBI Taxonomy" id="554949"/>
    <lineage>
        <taxon>Bacteria</taxon>
        <taxon>Bacillati</taxon>
        <taxon>Bacillota</taxon>
        <taxon>Clostridia</taxon>
        <taxon>Eubacteriales</taxon>
        <taxon>Clostridiales Family XVII. Incertae Sedis</taxon>
        <taxon>Thermaerobacter</taxon>
    </lineage>
</organism>
<dbReference type="RefSeq" id="WP_318750287.1">
    <property type="nucleotide sequence ID" value="NZ_CP132508.1"/>
</dbReference>
<dbReference type="SUPFAM" id="SSF54637">
    <property type="entry name" value="Thioesterase/thiol ester dehydrase-isomerase"/>
    <property type="match status" value="1"/>
</dbReference>
<keyword evidence="3" id="KW-1185">Reference proteome</keyword>
<name>A0ABZ0QNV7_9FIRM</name>
<dbReference type="InterPro" id="IPR039569">
    <property type="entry name" value="FAS1-like_DH_region"/>
</dbReference>
<evidence type="ECO:0000259" key="1">
    <source>
        <dbReference type="Pfam" id="PF13452"/>
    </source>
</evidence>
<dbReference type="Gene3D" id="3.10.129.10">
    <property type="entry name" value="Hotdog Thioesterase"/>
    <property type="match status" value="1"/>
</dbReference>
<reference evidence="2 3" key="1">
    <citation type="submission" date="2023-08" db="EMBL/GenBank/DDBJ databases">
        <title>Genome sequence of Thermaerobacter compostii strain Ins1, a spore-forming filamentous bacterium isolated from a deep geothermal reservoir.</title>
        <authorList>
            <person name="Bregnard D."/>
            <person name="Gonzalez D."/>
            <person name="Junier P."/>
        </authorList>
    </citation>
    <scope>NUCLEOTIDE SEQUENCE [LARGE SCALE GENOMIC DNA]</scope>
    <source>
        <strain evidence="2 3">Ins1</strain>
    </source>
</reference>
<evidence type="ECO:0000313" key="2">
    <source>
        <dbReference type="EMBL" id="WPD18452.1"/>
    </source>
</evidence>
<dbReference type="EMBL" id="CP132508">
    <property type="protein sequence ID" value="WPD18452.1"/>
    <property type="molecule type" value="Genomic_DNA"/>
</dbReference>
<proteinExistence type="predicted"/>
<feature type="domain" description="FAS1-like dehydratase" evidence="1">
    <location>
        <begin position="7"/>
        <end position="123"/>
    </location>
</feature>
<dbReference type="Proteomes" id="UP001304683">
    <property type="component" value="Chromosome"/>
</dbReference>
<protein>
    <submittedName>
        <fullName evidence="2">MaoC family dehydratase N-terminal domain-containing protein</fullName>
    </submittedName>
</protein>
<accession>A0ABZ0QNV7</accession>
<gene>
    <name evidence="2" type="ORF">Q5761_08750</name>
</gene>